<organism evidence="1 2">
    <name type="scientific">Timema podura</name>
    <name type="common">Walking stick</name>
    <dbReference type="NCBI Taxonomy" id="61482"/>
    <lineage>
        <taxon>Eukaryota</taxon>
        <taxon>Metazoa</taxon>
        <taxon>Ecdysozoa</taxon>
        <taxon>Arthropoda</taxon>
        <taxon>Hexapoda</taxon>
        <taxon>Insecta</taxon>
        <taxon>Pterygota</taxon>
        <taxon>Neoptera</taxon>
        <taxon>Polyneoptera</taxon>
        <taxon>Phasmatodea</taxon>
        <taxon>Timematodea</taxon>
        <taxon>Timematoidea</taxon>
        <taxon>Timematidae</taxon>
        <taxon>Timema</taxon>
    </lineage>
</organism>
<name>A0ABN7PE07_TIMPD</name>
<evidence type="ECO:0000313" key="1">
    <source>
        <dbReference type="EMBL" id="CAG2065452.1"/>
    </source>
</evidence>
<proteinExistence type="predicted"/>
<protein>
    <submittedName>
        <fullName evidence="1">Uncharacterized protein</fullName>
    </submittedName>
</protein>
<gene>
    <name evidence="1" type="ORF">TPAB3V08_LOCUS12396</name>
</gene>
<comment type="caution">
    <text evidence="1">The sequence shown here is derived from an EMBL/GenBank/DDBJ whole genome shotgun (WGS) entry which is preliminary data.</text>
</comment>
<dbReference type="Proteomes" id="UP001153148">
    <property type="component" value="Unassembled WGS sequence"/>
</dbReference>
<keyword evidence="2" id="KW-1185">Reference proteome</keyword>
<dbReference type="EMBL" id="CAJPIN010043234">
    <property type="protein sequence ID" value="CAG2065452.1"/>
    <property type="molecule type" value="Genomic_DNA"/>
</dbReference>
<sequence length="26" mass="3074">MRDFTGEDVLSLVLKWARIILTSRPR</sequence>
<evidence type="ECO:0000313" key="2">
    <source>
        <dbReference type="Proteomes" id="UP001153148"/>
    </source>
</evidence>
<reference evidence="1" key="1">
    <citation type="submission" date="2021-03" db="EMBL/GenBank/DDBJ databases">
        <authorList>
            <person name="Tran Van P."/>
        </authorList>
    </citation>
    <scope>NUCLEOTIDE SEQUENCE</scope>
</reference>
<accession>A0ABN7PE07</accession>